<evidence type="ECO:0000313" key="3">
    <source>
        <dbReference type="Proteomes" id="UP001218246"/>
    </source>
</evidence>
<protein>
    <submittedName>
        <fullName evidence="2">Uncharacterized protein</fullName>
    </submittedName>
</protein>
<organism evidence="2 3">
    <name type="scientific">Ectobacillus antri</name>
    <dbReference type="NCBI Taxonomy" id="2486280"/>
    <lineage>
        <taxon>Bacteria</taxon>
        <taxon>Bacillati</taxon>
        <taxon>Bacillota</taxon>
        <taxon>Bacilli</taxon>
        <taxon>Bacillales</taxon>
        <taxon>Bacillaceae</taxon>
        <taxon>Ectobacillus</taxon>
    </lineage>
</organism>
<gene>
    <name evidence="2" type="ORF">P6P90_14055</name>
</gene>
<feature type="region of interest" description="Disordered" evidence="1">
    <location>
        <begin position="23"/>
        <end position="60"/>
    </location>
</feature>
<keyword evidence="3" id="KW-1185">Reference proteome</keyword>
<feature type="compositionally biased region" description="Polar residues" evidence="1">
    <location>
        <begin position="37"/>
        <end position="51"/>
    </location>
</feature>
<reference evidence="2 3" key="1">
    <citation type="submission" date="2023-04" db="EMBL/GenBank/DDBJ databases">
        <title>Ectobacillus antri isolated from activated sludge.</title>
        <authorList>
            <person name="Yan P."/>
            <person name="Liu X."/>
        </authorList>
    </citation>
    <scope>NUCLEOTIDE SEQUENCE [LARGE SCALE GENOMIC DNA]</scope>
    <source>
        <strain evidence="2 3">C18H</strain>
    </source>
</reference>
<dbReference type="RefSeq" id="WP_124564988.1">
    <property type="nucleotide sequence ID" value="NZ_JARRRY010000017.1"/>
</dbReference>
<dbReference type="EMBL" id="JARULN010000018">
    <property type="protein sequence ID" value="MDG5755069.1"/>
    <property type="molecule type" value="Genomic_DNA"/>
</dbReference>
<name>A0ABT6H6U9_9BACI</name>
<proteinExistence type="predicted"/>
<evidence type="ECO:0000256" key="1">
    <source>
        <dbReference type="SAM" id="MobiDB-lite"/>
    </source>
</evidence>
<evidence type="ECO:0000313" key="2">
    <source>
        <dbReference type="EMBL" id="MDG5755069.1"/>
    </source>
</evidence>
<dbReference type="Proteomes" id="UP001218246">
    <property type="component" value="Unassembled WGS sequence"/>
</dbReference>
<feature type="compositionally biased region" description="Low complexity" evidence="1">
    <location>
        <begin position="23"/>
        <end position="36"/>
    </location>
</feature>
<sequence>MATEQNGKKLSLKEVMMQQLAAKKQAQAQGKGSLKGSTATKGMKSQQTKKPNNQRRRMGV</sequence>
<accession>A0ABT6H6U9</accession>
<comment type="caution">
    <text evidence="2">The sequence shown here is derived from an EMBL/GenBank/DDBJ whole genome shotgun (WGS) entry which is preliminary data.</text>
</comment>